<reference evidence="1" key="1">
    <citation type="submission" date="2019-11" db="EMBL/GenBank/DDBJ databases">
        <authorList>
            <person name="Feng L."/>
        </authorList>
    </citation>
    <scope>NUCLEOTIDE SEQUENCE</scope>
    <source>
        <strain evidence="1">ChathewayiLFYP18</strain>
    </source>
</reference>
<accession>A0A6N2YE64</accession>
<gene>
    <name evidence="1" type="ORF">CHLFYP18_05206</name>
</gene>
<dbReference type="AlphaFoldDB" id="A0A6N2YE64"/>
<dbReference type="RefSeq" id="WP_156832159.1">
    <property type="nucleotide sequence ID" value="NZ_CACRUH010000005.1"/>
</dbReference>
<proteinExistence type="predicted"/>
<dbReference type="EMBL" id="CACRUH010000005">
    <property type="protein sequence ID" value="VYT64246.1"/>
    <property type="molecule type" value="Genomic_DNA"/>
</dbReference>
<evidence type="ECO:0000313" key="1">
    <source>
        <dbReference type="EMBL" id="VYT64246.1"/>
    </source>
</evidence>
<organism evidence="1">
    <name type="scientific">Hungatella hathewayi</name>
    <dbReference type="NCBI Taxonomy" id="154046"/>
    <lineage>
        <taxon>Bacteria</taxon>
        <taxon>Bacillati</taxon>
        <taxon>Bacillota</taxon>
        <taxon>Clostridia</taxon>
        <taxon>Lachnospirales</taxon>
        <taxon>Lachnospiraceae</taxon>
        <taxon>Hungatella</taxon>
    </lineage>
</organism>
<sequence>MWQEPKLNWKKVDPINIEDYNRIKNNLAELRETAIRLYPEFSITVNPDKARSDYPYADEINQLEDNLEAIRIHTYPFTTGQRRTYYDNQPYIDWQELNRLESATLLIHDNLQGQAEGKRRLSFRLGGLRL</sequence>
<name>A0A6N2YE64_9FIRM</name>
<protein>
    <submittedName>
        <fullName evidence="1">Uncharacterized protein</fullName>
    </submittedName>
</protein>